<accession>A0A8K0CPK9</accession>
<comment type="caution">
    <text evidence="7">The sequence shown here is derived from an EMBL/GenBank/DDBJ whole genome shotgun (WGS) entry which is preliminary data.</text>
</comment>
<proteinExistence type="predicted"/>
<dbReference type="FunFam" id="2.10.25.10:FF:000082">
    <property type="entry name" value="Laminin subunit alpha 1"/>
    <property type="match status" value="1"/>
</dbReference>
<evidence type="ECO:0000256" key="4">
    <source>
        <dbReference type="SAM" id="Coils"/>
    </source>
</evidence>
<dbReference type="OrthoDB" id="18487at2759"/>
<dbReference type="GO" id="GO:0009887">
    <property type="term" value="P:animal organ morphogenesis"/>
    <property type="evidence" value="ECO:0007669"/>
    <property type="project" value="TreeGrafter"/>
</dbReference>
<dbReference type="PANTHER" id="PTHR10574:SF406">
    <property type="entry name" value="LAMININ SUBUNIT ALPHA 5"/>
    <property type="match status" value="1"/>
</dbReference>
<dbReference type="PRINTS" id="PR00011">
    <property type="entry name" value="EGFLAMININ"/>
</dbReference>
<feature type="coiled-coil region" evidence="4">
    <location>
        <begin position="417"/>
        <end position="493"/>
    </location>
</feature>
<keyword evidence="4" id="KW-0175">Coiled coil</keyword>
<feature type="domain" description="Laminin EGF-like" evidence="6">
    <location>
        <begin position="51"/>
        <end position="98"/>
    </location>
</feature>
<comment type="caution">
    <text evidence="3">Lacks conserved residue(s) required for the propagation of feature annotation.</text>
</comment>
<dbReference type="FunFam" id="2.10.25.10:FF:000105">
    <property type="entry name" value="laminin subunit gamma-1"/>
    <property type="match status" value="1"/>
</dbReference>
<keyword evidence="8" id="KW-1185">Reference proteome</keyword>
<feature type="disulfide bond" evidence="3">
    <location>
        <begin position="119"/>
        <end position="128"/>
    </location>
</feature>
<evidence type="ECO:0000256" key="5">
    <source>
        <dbReference type="SAM" id="MobiDB-lite"/>
    </source>
</evidence>
<dbReference type="AlphaFoldDB" id="A0A8K0CPK9"/>
<feature type="coiled-coil region" evidence="4">
    <location>
        <begin position="156"/>
        <end position="183"/>
    </location>
</feature>
<evidence type="ECO:0000259" key="6">
    <source>
        <dbReference type="PROSITE" id="PS50027"/>
    </source>
</evidence>
<dbReference type="GO" id="GO:0048731">
    <property type="term" value="P:system development"/>
    <property type="evidence" value="ECO:0007669"/>
    <property type="project" value="UniProtKB-ARBA"/>
</dbReference>
<feature type="coiled-coil region" evidence="4">
    <location>
        <begin position="628"/>
        <end position="655"/>
    </location>
</feature>
<feature type="disulfide bond" evidence="3">
    <location>
        <begin position="72"/>
        <end position="81"/>
    </location>
</feature>
<protein>
    <recommendedName>
        <fullName evidence="6">Laminin EGF-like domain-containing protein</fullName>
    </recommendedName>
</protein>
<evidence type="ECO:0000313" key="7">
    <source>
        <dbReference type="EMBL" id="KAF2888243.1"/>
    </source>
</evidence>
<evidence type="ECO:0000256" key="1">
    <source>
        <dbReference type="ARBA" id="ARBA00023157"/>
    </source>
</evidence>
<evidence type="ECO:0000256" key="2">
    <source>
        <dbReference type="ARBA" id="ARBA00023292"/>
    </source>
</evidence>
<dbReference type="Pfam" id="PF00053">
    <property type="entry name" value="EGF_laminin"/>
    <property type="match status" value="3"/>
</dbReference>
<sequence length="678" mass="76907">MLGTFSNIEEQSMCDDITFQCKCYKNVIGRNCDRCADGFYNIFSGRGCSDCMCDPVGSISKSCNAVTGQCNCKPGFSGLLCDRCEAFTYQVSSDICENCNCNPFGSKDLQCNSTGKCSCLKNVEGKNCNQCKENTYNLTLGCISCPPCYDFVQNSIRNFTKYLEEAKNLLEHAENNLPAYIQDYKHFLNEIKLLKAKIHKLLMEYEDVNITVSVEDAINNLNKKINDFHNEIIKFIDQLNHELDHKQIKSNIITAGTNLKEGNNLIGVCESALENATKISKSISRHNKTMSKLAKDSLKASQEIENKADELHNLSQNVNSSCRAACVVAEQFLNDQKAVQKQLEDLSKEVLKSEEGLETMRNYSKGFHEKTKNTKDKAYLLLENANSLEIPTTDGISSSLTEINNDLVAIDKIVGDLKEASDKIDNNKAKVKKDLEELESKQKDVDDKFELVQDYENRADKAIADVNNITESAKLTLENLKEYERIKQETEESLKNIPAIRAKIDAVTNNAQEIKYIFQNLSVIIEDMEDMKLTIDRVLELDKSDKIILKENLKLIEELEKQSEAMSTTLEEYHRKLKIIRSDIKDLKEEQDKIELDIKRLLEYTLLLNSVPTSKEDLDEVEKEILIMEDVMNTIDYLTKEKEKLKDEVKRVKDIIEGIPDDDPTLCESAKSEPKAVA</sequence>
<name>A0A8K0CPK9_IGNLU</name>
<gene>
    <name evidence="7" type="ORF">ILUMI_17930</name>
</gene>
<dbReference type="InterPro" id="IPR002049">
    <property type="entry name" value="LE_dom"/>
</dbReference>
<dbReference type="PANTHER" id="PTHR10574">
    <property type="entry name" value="NETRIN/LAMININ-RELATED"/>
    <property type="match status" value="1"/>
</dbReference>
<keyword evidence="1 3" id="KW-1015">Disulfide bond</keyword>
<dbReference type="CDD" id="cd00055">
    <property type="entry name" value="EGF_Lam"/>
    <property type="match status" value="3"/>
</dbReference>
<feature type="region of interest" description="Disordered" evidence="5">
    <location>
        <begin position="658"/>
        <end position="678"/>
    </location>
</feature>
<dbReference type="Proteomes" id="UP000801492">
    <property type="component" value="Unassembled WGS sequence"/>
</dbReference>
<feature type="coiled-coil region" evidence="4">
    <location>
        <begin position="556"/>
        <end position="604"/>
    </location>
</feature>
<evidence type="ECO:0000313" key="8">
    <source>
        <dbReference type="Proteomes" id="UP000801492"/>
    </source>
</evidence>
<dbReference type="Gene3D" id="2.10.25.10">
    <property type="entry name" value="Laminin"/>
    <property type="match status" value="3"/>
</dbReference>
<evidence type="ECO:0000256" key="3">
    <source>
        <dbReference type="PROSITE-ProRule" id="PRU00460"/>
    </source>
</evidence>
<feature type="domain" description="Laminin EGF-like" evidence="6">
    <location>
        <begin position="99"/>
        <end position="144"/>
    </location>
</feature>
<feature type="coiled-coil region" evidence="4">
    <location>
        <begin position="297"/>
        <end position="349"/>
    </location>
</feature>
<dbReference type="GO" id="GO:0009888">
    <property type="term" value="P:tissue development"/>
    <property type="evidence" value="ECO:0007669"/>
    <property type="project" value="TreeGrafter"/>
</dbReference>
<dbReference type="SMART" id="SM00180">
    <property type="entry name" value="EGF_Lam"/>
    <property type="match status" value="3"/>
</dbReference>
<reference evidence="7" key="1">
    <citation type="submission" date="2019-08" db="EMBL/GenBank/DDBJ databases">
        <title>The genome of the North American firefly Photinus pyralis.</title>
        <authorList>
            <consortium name="Photinus pyralis genome working group"/>
            <person name="Fallon T.R."/>
            <person name="Sander Lower S.E."/>
            <person name="Weng J.-K."/>
        </authorList>
    </citation>
    <scope>NUCLEOTIDE SEQUENCE</scope>
    <source>
        <strain evidence="7">TRF0915ILg1</strain>
        <tissue evidence="7">Whole body</tissue>
    </source>
</reference>
<feature type="disulfide bond" evidence="3">
    <location>
        <begin position="99"/>
        <end position="111"/>
    </location>
</feature>
<dbReference type="EMBL" id="VTPC01078811">
    <property type="protein sequence ID" value="KAF2888243.1"/>
    <property type="molecule type" value="Genomic_DNA"/>
</dbReference>
<dbReference type="SUPFAM" id="SSF57196">
    <property type="entry name" value="EGF/Laminin"/>
    <property type="match status" value="2"/>
</dbReference>
<feature type="domain" description="Laminin EGF-like" evidence="6">
    <location>
        <begin position="1"/>
        <end position="50"/>
    </location>
</feature>
<organism evidence="7 8">
    <name type="scientific">Ignelater luminosus</name>
    <name type="common">Cucubano</name>
    <name type="synonym">Pyrophorus luminosus</name>
    <dbReference type="NCBI Taxonomy" id="2038154"/>
    <lineage>
        <taxon>Eukaryota</taxon>
        <taxon>Metazoa</taxon>
        <taxon>Ecdysozoa</taxon>
        <taxon>Arthropoda</taxon>
        <taxon>Hexapoda</taxon>
        <taxon>Insecta</taxon>
        <taxon>Pterygota</taxon>
        <taxon>Neoptera</taxon>
        <taxon>Endopterygota</taxon>
        <taxon>Coleoptera</taxon>
        <taxon>Polyphaga</taxon>
        <taxon>Elateriformia</taxon>
        <taxon>Elateroidea</taxon>
        <taxon>Elateridae</taxon>
        <taxon>Agrypninae</taxon>
        <taxon>Pyrophorini</taxon>
        <taxon>Ignelater</taxon>
    </lineage>
</organism>
<dbReference type="PROSITE" id="PS50027">
    <property type="entry name" value="EGF_LAM_2"/>
    <property type="match status" value="3"/>
</dbReference>
<dbReference type="InterPro" id="IPR050440">
    <property type="entry name" value="Laminin/Netrin_ECM"/>
</dbReference>
<feature type="disulfide bond" evidence="3">
    <location>
        <begin position="23"/>
        <end position="32"/>
    </location>
</feature>
<feature type="disulfide bond" evidence="3">
    <location>
        <begin position="51"/>
        <end position="63"/>
    </location>
</feature>
<dbReference type="PROSITE" id="PS01248">
    <property type="entry name" value="EGF_LAM_1"/>
    <property type="match status" value="2"/>
</dbReference>
<feature type="disulfide bond" evidence="3">
    <location>
        <begin position="53"/>
        <end position="70"/>
    </location>
</feature>
<keyword evidence="2 3" id="KW-0424">Laminin EGF-like domain</keyword>